<sequence length="1705" mass="193364">MSEKQFEIFLVESLKAWLDGKVVSGERFQFRSMDPENTKKLLKALNDVSDDQIADDNQLLPYLEVNGVKVIIAGHAESGSVEEGCYSENYLAKLRDSVVEDSYALIMIHNSALDTITNSTYDLAQPGAIWSTESIKNQLSTLIDDKVGNQVTSKCLLDIQSKMIAADNASIFGYRSLYESMTDGDLRFDELGLFNDPVLTNDWQGNSSSSNARQIERRIEENKKLRSEIEFEIEHHSAELDDRLTQFGSSFIKKNFIDSEAWKELTFDEYNKEIEKQKKQNLEFDRFKAKGCYLESRSKKDSGAGLRDLHLLIRTPADQPHYEFDICFQGDTTQKQEFDILPKKLNESLVLTHKPKGKKTTLTITGECSDHPQFFTVSLKRQLSGESYKFHCVVLPEAAFYLDELLSVFLVNRSKQALTIQAEQQTLVTNPELSSTHVLKDSGELIDISDVGDIDFQQLYDESDEVQFTLKSGATQLQVIVEGESAKESLILPLLMDVSRTRNLFKDEYFGTFKPTKDSVILDNQETKQLFLRQQLLRTEWSIIEEETIDWNADSKEGASVAELAEFSELSEIYLSYVDFLKNFKEGKRKTLPSLDSWGPKTLQLGKAFILAYKQYLGSLEFDKSLNEATKLLMRLGTASIRDSQGSRVKKYLTPFHPLVLSYTLHLVESILKDGEELSFKGLPQVTLKRLNARGLAPHLYDKHQGYSYTQVVDENPLWLEIVPREDSSFDYINKLVKTKIEEFTCTFKQLFESVPTAPILINSVNNADNKELFKGVLTYYMEYLEDGRYIQVNLYDDEEQETEFDIFAEMGSYDDIKERYALEKGAAKRNTDTIVDVLRTRLSFSKYQHKNVSEQHYAHLTFFKNNQVVDVRDNNIDKHVSSIASDGLLNGESSRSDEGAYFTAFGLEGVDYVGKSHLEIARYFGLLWQPTHKSNDSYRNSSAISLAVSDSVKTQLERSYDSSVWTTIIDPKVTLEFFQASQDVILIHYSDQYTSSSGYDAITVTKQSQLYKNVLGAAGESLIREFNAFNGEWLLQMVNDRETEKLGKKGVIASYKVISVMLSQSEICWVPLSVAEMIRVAGNIGLAMSDSDFARHNFGLKKGAISDDILFAGFKDGALYLLPVEAKAGSRPDYSKARNQATELKRYMEEMLGQQNFAGKLYRGLFIRQVLLQVEKYKLYEVFEENYFDSFEGDRVRWLQGEYEIGQLAGYPAGLVVAHLNTDSCFSERYEVIDNILEIDIPMSMMDGLVHKPYSELATQIATKGTLCIPDEYLLKPDMISSGYETEIEADSPVQNSPLESTSDESSHSSKDESDIDQSEESEQNSGPLQVIFGTDVTTKQEVIWEPTDTSKLFNTNTGIIGTMGTGKTQFTKSLITQLVRNQHKNVGGKPFGILIFDYKADYVKDDFVEATGAKVYDLFHLPFNPFAIVGESPMQPMHTANLFRATISKAFNLGPKQQNKARSLVNEAYEAAGIIARDKSTWNKLAPTLADVWSIFQSQEKVEQDSLYAALDDLVSFEIFESDSSKTKSLYDLVDGVTVINLSGYDEKIQNLIVALTLDLFYTQMHQRGSSILDGQYRQISKMILVDEADNFMSQDFDSLKKILKEGREFGVGTILSTQELTHFKTGDNDYSTLILSWVIHNVAKIKGQEIKAIFNTQHKNDEDRIMSEVQKLEKHYSLCVDGKKKVSKIKDLAFWEILNERS</sequence>
<evidence type="ECO:0000256" key="1">
    <source>
        <dbReference type="SAM" id="MobiDB-lite"/>
    </source>
</evidence>
<accession>A0A4R6M784</accession>
<dbReference type="Gene3D" id="3.40.50.300">
    <property type="entry name" value="P-loop containing nucleotide triphosphate hydrolases"/>
    <property type="match status" value="2"/>
</dbReference>
<comment type="caution">
    <text evidence="3">The sequence shown here is derived from an EMBL/GenBank/DDBJ whole genome shotgun (WGS) entry which is preliminary data.</text>
</comment>
<dbReference type="EMBL" id="SNXC01000013">
    <property type="protein sequence ID" value="TDO96725.1"/>
    <property type="molecule type" value="Genomic_DNA"/>
</dbReference>
<dbReference type="InterPro" id="IPR017646">
    <property type="entry name" value="Dnd_assoc_2"/>
</dbReference>
<dbReference type="InterPro" id="IPR008571">
    <property type="entry name" value="HerA-like"/>
</dbReference>
<organism evidence="3 4">
    <name type="scientific">Marinomonas balearica</name>
    <dbReference type="NCBI Taxonomy" id="491947"/>
    <lineage>
        <taxon>Bacteria</taxon>
        <taxon>Pseudomonadati</taxon>
        <taxon>Pseudomonadota</taxon>
        <taxon>Gammaproteobacteria</taxon>
        <taxon>Oceanospirillales</taxon>
        <taxon>Oceanospirillaceae</taxon>
        <taxon>Marinomonas</taxon>
    </lineage>
</organism>
<reference evidence="3 4" key="1">
    <citation type="submission" date="2019-03" db="EMBL/GenBank/DDBJ databases">
        <title>Genomic Encyclopedia of Type Strains, Phase III (KMG-III): the genomes of soil and plant-associated and newly described type strains.</title>
        <authorList>
            <person name="Whitman W."/>
        </authorList>
    </citation>
    <scope>NUCLEOTIDE SEQUENCE [LARGE SCALE GENOMIC DNA]</scope>
    <source>
        <strain evidence="3 4">CECT 7378</strain>
    </source>
</reference>
<dbReference type="Pfam" id="PF01935">
    <property type="entry name" value="DUF87"/>
    <property type="match status" value="1"/>
</dbReference>
<dbReference type="NCBIfam" id="TIGR03237">
    <property type="entry name" value="dnd_assoc_2"/>
    <property type="match status" value="1"/>
</dbReference>
<dbReference type="InterPro" id="IPR002789">
    <property type="entry name" value="HerA_central"/>
</dbReference>
<evidence type="ECO:0000313" key="4">
    <source>
        <dbReference type="Proteomes" id="UP000294656"/>
    </source>
</evidence>
<feature type="domain" description="Helicase HerA central" evidence="2">
    <location>
        <begin position="1349"/>
        <end position="1560"/>
    </location>
</feature>
<feature type="region of interest" description="Disordered" evidence="1">
    <location>
        <begin position="1289"/>
        <end position="1332"/>
    </location>
</feature>
<proteinExistence type="predicted"/>
<evidence type="ECO:0000313" key="3">
    <source>
        <dbReference type="EMBL" id="TDO96725.1"/>
    </source>
</evidence>
<keyword evidence="4" id="KW-1185">Reference proteome</keyword>
<gene>
    <name evidence="3" type="ORF">DFP79_2491</name>
</gene>
<dbReference type="OrthoDB" id="9806951at2"/>
<protein>
    <submittedName>
        <fullName evidence="3">DNA phosphorothioation-dependent restriction protein DptH</fullName>
    </submittedName>
</protein>
<dbReference type="PANTHER" id="PTHR42957">
    <property type="entry name" value="HELICASE MJ1565-RELATED"/>
    <property type="match status" value="1"/>
</dbReference>
<dbReference type="InterPro" id="IPR027417">
    <property type="entry name" value="P-loop_NTPase"/>
</dbReference>
<feature type="compositionally biased region" description="Acidic residues" evidence="1">
    <location>
        <begin position="1315"/>
        <end position="1324"/>
    </location>
</feature>
<dbReference type="PANTHER" id="PTHR42957:SF1">
    <property type="entry name" value="HELICASE MJ1565-RELATED"/>
    <property type="match status" value="1"/>
</dbReference>
<name>A0A4R6M784_9GAMM</name>
<evidence type="ECO:0000259" key="2">
    <source>
        <dbReference type="Pfam" id="PF01935"/>
    </source>
</evidence>
<dbReference type="RefSeq" id="WP_133504233.1">
    <property type="nucleotide sequence ID" value="NZ_SNXC01000013.1"/>
</dbReference>
<dbReference type="SUPFAM" id="SSF52540">
    <property type="entry name" value="P-loop containing nucleoside triphosphate hydrolases"/>
    <property type="match status" value="1"/>
</dbReference>
<dbReference type="Proteomes" id="UP000294656">
    <property type="component" value="Unassembled WGS sequence"/>
</dbReference>